<dbReference type="PANTHER" id="PTHR22550">
    <property type="entry name" value="SPORE GERMINATION PROTEIN"/>
    <property type="match status" value="1"/>
</dbReference>
<dbReference type="InterPro" id="IPR004995">
    <property type="entry name" value="Spore_Ger"/>
</dbReference>
<feature type="transmembrane region" description="Helical" evidence="4">
    <location>
        <begin position="376"/>
        <end position="406"/>
    </location>
</feature>
<feature type="region of interest" description="Disordered" evidence="3">
    <location>
        <begin position="499"/>
        <end position="524"/>
    </location>
</feature>
<evidence type="ECO:0000256" key="1">
    <source>
        <dbReference type="ARBA" id="ARBA00005278"/>
    </source>
</evidence>
<sequence length="524" mass="58084">MHSNKETDKSNSNKSINKNITLSSKLSLNLTKLKEFLGNSSDIVIKRLQFHRHEIAFVYITGLIDQKETRNLIKSAKLEFVRLEQTSPDEDMMKIMKEMLSEGELQQLTELEQIIPLLLSGNLVVLGDGWSCALIVEVAGGKIREVTPPQSQTVVRGPKDSFTESIQTNQALVRRRIKSPNLHVKSLTIGNITNTSVSLMYIDGIVNPKVLNQVIKKMEKIEIDGVLESGYIESFIEDKAFSPFPTILSTERPDIVAGNLLEGKVAILTDQTPFALVVPATFFSFFQSIEDYAQRFDISTFIRILRYIIFFVSMVTPALYIALMTYHPEMLPTQLAISLSAQREGVPFPTVVEAILMEMVIEALREAGIRSPSPLSVMISIVGAIVIGSVAIEATIVSPVMVMVVATTAIASFATPNYSLAISARIIRFGLMLLAAALGLFGITIGLIFLTVHMNTIRSFGTPYLAPFAPFELQDQKDSILRAPLWALNLRPKSILRKDDLRIPKGQKPKPSTSMDDEGNKNNE</sequence>
<comment type="similarity">
    <text evidence="1">Belongs to the GerABKA family.</text>
</comment>
<reference evidence="5 6" key="1">
    <citation type="submission" date="2019-12" db="EMBL/GenBank/DDBJ databases">
        <title>Whole-genome analyses of novel actinobacteria.</title>
        <authorList>
            <person name="Sahin N."/>
            <person name="Saygin H."/>
        </authorList>
    </citation>
    <scope>NUCLEOTIDE SEQUENCE [LARGE SCALE GENOMIC DNA]</scope>
    <source>
        <strain evidence="5 6">KC615</strain>
    </source>
</reference>
<evidence type="ECO:0000256" key="4">
    <source>
        <dbReference type="SAM" id="Phobius"/>
    </source>
</evidence>
<protein>
    <submittedName>
        <fullName evidence="5">Spore germination protein</fullName>
    </submittedName>
</protein>
<evidence type="ECO:0000313" key="6">
    <source>
        <dbReference type="Proteomes" id="UP000430692"/>
    </source>
</evidence>
<keyword evidence="4" id="KW-1133">Transmembrane helix</keyword>
<keyword evidence="4" id="KW-0812">Transmembrane</keyword>
<dbReference type="PIRSF" id="PIRSF005690">
    <property type="entry name" value="GerBA"/>
    <property type="match status" value="1"/>
</dbReference>
<dbReference type="InterPro" id="IPR050768">
    <property type="entry name" value="UPF0353/GerABKA_families"/>
</dbReference>
<accession>A0A6I4W1N0</accession>
<evidence type="ECO:0000256" key="3">
    <source>
        <dbReference type="SAM" id="MobiDB-lite"/>
    </source>
</evidence>
<feature type="transmembrane region" description="Helical" evidence="4">
    <location>
        <begin position="426"/>
        <end position="450"/>
    </location>
</feature>
<keyword evidence="2 4" id="KW-0472">Membrane</keyword>
<proteinExistence type="inferred from homology"/>
<gene>
    <name evidence="5" type="ORF">GSM42_13250</name>
</gene>
<organism evidence="5 6">
    <name type="scientific">Shimazuella alba</name>
    <dbReference type="NCBI Taxonomy" id="2690964"/>
    <lineage>
        <taxon>Bacteria</taxon>
        <taxon>Bacillati</taxon>
        <taxon>Bacillota</taxon>
        <taxon>Bacilli</taxon>
        <taxon>Bacillales</taxon>
        <taxon>Thermoactinomycetaceae</taxon>
        <taxon>Shimazuella</taxon>
    </lineage>
</organism>
<feature type="transmembrane region" description="Helical" evidence="4">
    <location>
        <begin position="304"/>
        <end position="326"/>
    </location>
</feature>
<keyword evidence="6" id="KW-1185">Reference proteome</keyword>
<dbReference type="GO" id="GO:0009847">
    <property type="term" value="P:spore germination"/>
    <property type="evidence" value="ECO:0007669"/>
    <property type="project" value="InterPro"/>
</dbReference>
<evidence type="ECO:0000313" key="5">
    <source>
        <dbReference type="EMBL" id="MXQ54664.1"/>
    </source>
</evidence>
<evidence type="ECO:0000256" key="2">
    <source>
        <dbReference type="ARBA" id="ARBA00023136"/>
    </source>
</evidence>
<dbReference type="AlphaFoldDB" id="A0A6I4W1N0"/>
<dbReference type="Proteomes" id="UP000430692">
    <property type="component" value="Unassembled WGS sequence"/>
</dbReference>
<dbReference type="PANTHER" id="PTHR22550:SF5">
    <property type="entry name" value="LEUCINE ZIPPER PROTEIN 4"/>
    <property type="match status" value="1"/>
</dbReference>
<comment type="caution">
    <text evidence="5">The sequence shown here is derived from an EMBL/GenBank/DDBJ whole genome shotgun (WGS) entry which is preliminary data.</text>
</comment>
<name>A0A6I4W1N0_9BACL</name>
<dbReference type="Pfam" id="PF03323">
    <property type="entry name" value="GerA"/>
    <property type="match status" value="1"/>
</dbReference>
<dbReference type="EMBL" id="WUUL01000008">
    <property type="protein sequence ID" value="MXQ54664.1"/>
    <property type="molecule type" value="Genomic_DNA"/>
</dbReference>
<dbReference type="RefSeq" id="WP_160802009.1">
    <property type="nucleotide sequence ID" value="NZ_WUUL01000008.1"/>
</dbReference>
<dbReference type="GO" id="GO:0016020">
    <property type="term" value="C:membrane"/>
    <property type="evidence" value="ECO:0007669"/>
    <property type="project" value="InterPro"/>
</dbReference>